<evidence type="ECO:0000256" key="5">
    <source>
        <dbReference type="ARBA" id="ARBA00022691"/>
    </source>
</evidence>
<reference evidence="9 10" key="1">
    <citation type="submission" date="2016-09" db="EMBL/GenBank/DDBJ databases">
        <authorList>
            <person name="Laine KS P."/>
        </authorList>
    </citation>
    <scope>NUCLEOTIDE SEQUENCE [LARGE SCALE GENOMIC DNA]</scope>
    <source>
        <strain evidence="9">PFRJS-23</strain>
    </source>
</reference>
<evidence type="ECO:0000256" key="3">
    <source>
        <dbReference type="ARBA" id="ARBA00022603"/>
    </source>
</evidence>
<dbReference type="PANTHER" id="PTHR46111:SF1">
    <property type="entry name" value="RIBOSOMAL RNA SMALL SUBUNIT METHYLTRANSFERASE I"/>
    <property type="match status" value="1"/>
</dbReference>
<evidence type="ECO:0000256" key="6">
    <source>
        <dbReference type="HAMAP-Rule" id="MF_01877"/>
    </source>
</evidence>
<dbReference type="InterPro" id="IPR014776">
    <property type="entry name" value="4pyrrole_Mease_sub2"/>
</dbReference>
<evidence type="ECO:0000313" key="9">
    <source>
        <dbReference type="EMBL" id="SCQ75926.1"/>
    </source>
</evidence>
<dbReference type="PIRSF" id="PIRSF005917">
    <property type="entry name" value="MTase_YraL"/>
    <property type="match status" value="1"/>
</dbReference>
<dbReference type="NCBIfam" id="TIGR00096">
    <property type="entry name" value="16S rRNA (cytidine(1402)-2'-O)-methyltransferase"/>
    <property type="match status" value="1"/>
</dbReference>
<gene>
    <name evidence="6" type="primary">rsmI</name>
    <name evidence="9" type="ORF">PFR_JS23_527</name>
</gene>
<dbReference type="InterPro" id="IPR014777">
    <property type="entry name" value="4pyrrole_Mease_sub1"/>
</dbReference>
<evidence type="ECO:0000256" key="1">
    <source>
        <dbReference type="ARBA" id="ARBA00022490"/>
    </source>
</evidence>
<protein>
    <recommendedName>
        <fullName evidence="6">Ribosomal RNA small subunit methyltransferase I</fullName>
        <ecNumber evidence="6">2.1.1.198</ecNumber>
    </recommendedName>
    <alternativeName>
        <fullName evidence="6">16S rRNA 2'-O-ribose C1402 methyltransferase</fullName>
    </alternativeName>
    <alternativeName>
        <fullName evidence="6">rRNA (cytidine-2'-O-)-methyltransferase RsmI</fullName>
    </alternativeName>
</protein>
<sequence>MAGAGSSGRALISRLSDDADSLTAVTTSDEGLLILAGTPIGGSNQASDQLRETLRDADVIAAEDTRLFRTLLARIDVTTRAHIVSYFEGNESERTPGLLDDLEAGKTVVVATDAGMPSISDPGFRLVNAAIKAGIRVTAVPGPSAVTTALAVSGLPSDRFCFEGFLPRSGGPRRHRLAELATEPRTMVLFEAPHRLADFLSDAAEALGHERAAVLCRELTKPWEDVVRGTLDELHAWAVEHARGETTIVIAGHTVSAEQGLAQALVQVNARVAAGERLSGAVAEVADQTGVRRKLLYQAALDEKAHNATGRADQRP</sequence>
<keyword evidence="2 6" id="KW-0698">rRNA processing</keyword>
<feature type="domain" description="RsmI HTH" evidence="8">
    <location>
        <begin position="270"/>
        <end position="303"/>
    </location>
</feature>
<dbReference type="AlphaFoldDB" id="A0A0A8QXC3"/>
<dbReference type="HAMAP" id="MF_01877">
    <property type="entry name" value="16SrRNA_methyltr_I"/>
    <property type="match status" value="1"/>
</dbReference>
<feature type="domain" description="Tetrapyrrole methylase" evidence="7">
    <location>
        <begin position="33"/>
        <end position="234"/>
    </location>
</feature>
<comment type="similarity">
    <text evidence="6">Belongs to the methyltransferase superfamily. RsmI family.</text>
</comment>
<comment type="subcellular location">
    <subcellularLocation>
        <location evidence="6">Cytoplasm</location>
    </subcellularLocation>
</comment>
<dbReference type="Gene3D" id="3.30.950.10">
    <property type="entry name" value="Methyltransferase, Cobalt-precorrin-4 Transmethylase, Domain 2"/>
    <property type="match status" value="1"/>
</dbReference>
<dbReference type="FunFam" id="3.30.950.10:FF:000002">
    <property type="entry name" value="Ribosomal RNA small subunit methyltransferase I"/>
    <property type="match status" value="1"/>
</dbReference>
<dbReference type="InterPro" id="IPR000878">
    <property type="entry name" value="4pyrrol_Mease"/>
</dbReference>
<evidence type="ECO:0000259" key="7">
    <source>
        <dbReference type="Pfam" id="PF00590"/>
    </source>
</evidence>
<dbReference type="Proteomes" id="UP000250080">
    <property type="component" value="Chromosome I"/>
</dbReference>
<evidence type="ECO:0000259" key="8">
    <source>
        <dbReference type="Pfam" id="PF23016"/>
    </source>
</evidence>
<keyword evidence="3 6" id="KW-0489">Methyltransferase</keyword>
<name>A0A0A8QXC3_9ACTN</name>
<keyword evidence="4 6" id="KW-0808">Transferase</keyword>
<dbReference type="EMBL" id="LT618793">
    <property type="protein sequence ID" value="SCQ75926.1"/>
    <property type="molecule type" value="Genomic_DNA"/>
</dbReference>
<dbReference type="GO" id="GO:0070677">
    <property type="term" value="F:rRNA (cytosine-2'-O-)-methyltransferase activity"/>
    <property type="evidence" value="ECO:0007669"/>
    <property type="project" value="UniProtKB-UniRule"/>
</dbReference>
<dbReference type="CDD" id="cd11648">
    <property type="entry name" value="RsmI"/>
    <property type="match status" value="1"/>
</dbReference>
<keyword evidence="5 6" id="KW-0949">S-adenosyl-L-methionine</keyword>
<dbReference type="Pfam" id="PF23016">
    <property type="entry name" value="RsmI_C"/>
    <property type="match status" value="1"/>
</dbReference>
<accession>A0A0A8QXC3</accession>
<dbReference type="InterPro" id="IPR008189">
    <property type="entry name" value="rRNA_ssu_MeTfrase_I"/>
</dbReference>
<comment type="catalytic activity">
    <reaction evidence="6">
        <text>cytidine(1402) in 16S rRNA + S-adenosyl-L-methionine = 2'-O-methylcytidine(1402) in 16S rRNA + S-adenosyl-L-homocysteine + H(+)</text>
        <dbReference type="Rhea" id="RHEA:42924"/>
        <dbReference type="Rhea" id="RHEA-COMP:10285"/>
        <dbReference type="Rhea" id="RHEA-COMP:10286"/>
        <dbReference type="ChEBI" id="CHEBI:15378"/>
        <dbReference type="ChEBI" id="CHEBI:57856"/>
        <dbReference type="ChEBI" id="CHEBI:59789"/>
        <dbReference type="ChEBI" id="CHEBI:74495"/>
        <dbReference type="ChEBI" id="CHEBI:82748"/>
        <dbReference type="EC" id="2.1.1.198"/>
    </reaction>
</comment>
<comment type="function">
    <text evidence="6">Catalyzes the 2'-O-methylation of the ribose of cytidine 1402 (C1402) in 16S rRNA.</text>
</comment>
<dbReference type="GO" id="GO:0005737">
    <property type="term" value="C:cytoplasm"/>
    <property type="evidence" value="ECO:0007669"/>
    <property type="project" value="UniProtKB-SubCell"/>
</dbReference>
<dbReference type="InterPro" id="IPR035996">
    <property type="entry name" value="4pyrrol_Methylase_sf"/>
</dbReference>
<evidence type="ECO:0000256" key="2">
    <source>
        <dbReference type="ARBA" id="ARBA00022552"/>
    </source>
</evidence>
<dbReference type="EC" id="2.1.1.198" evidence="6"/>
<evidence type="ECO:0000256" key="4">
    <source>
        <dbReference type="ARBA" id="ARBA00022679"/>
    </source>
</evidence>
<dbReference type="PANTHER" id="PTHR46111">
    <property type="entry name" value="RIBOSOMAL RNA SMALL SUBUNIT METHYLTRANSFERASE I"/>
    <property type="match status" value="1"/>
</dbReference>
<evidence type="ECO:0000313" key="10">
    <source>
        <dbReference type="Proteomes" id="UP000250080"/>
    </source>
</evidence>
<dbReference type="InterPro" id="IPR053910">
    <property type="entry name" value="RsmI_HTH"/>
</dbReference>
<dbReference type="SUPFAM" id="SSF53790">
    <property type="entry name" value="Tetrapyrrole methylase"/>
    <property type="match status" value="1"/>
</dbReference>
<organism evidence="9 10">
    <name type="scientific">Propionibacterium freudenreichii</name>
    <dbReference type="NCBI Taxonomy" id="1744"/>
    <lineage>
        <taxon>Bacteria</taxon>
        <taxon>Bacillati</taxon>
        <taxon>Actinomycetota</taxon>
        <taxon>Actinomycetes</taxon>
        <taxon>Propionibacteriales</taxon>
        <taxon>Propionibacteriaceae</taxon>
        <taxon>Propionibacterium</taxon>
    </lineage>
</organism>
<proteinExistence type="inferred from homology"/>
<keyword evidence="1 6" id="KW-0963">Cytoplasm</keyword>
<dbReference type="Pfam" id="PF00590">
    <property type="entry name" value="TP_methylase"/>
    <property type="match status" value="1"/>
</dbReference>
<dbReference type="Gene3D" id="3.40.1010.10">
    <property type="entry name" value="Cobalt-precorrin-4 Transmethylase, Domain 1"/>
    <property type="match status" value="1"/>
</dbReference>